<organism evidence="1 2">
    <name type="scientific">Pseudomonas reidholzensis</name>
    <dbReference type="NCBI Taxonomy" id="1785162"/>
    <lineage>
        <taxon>Bacteria</taxon>
        <taxon>Pseudomonadati</taxon>
        <taxon>Pseudomonadota</taxon>
        <taxon>Gammaproteobacteria</taxon>
        <taxon>Pseudomonadales</taxon>
        <taxon>Pseudomonadaceae</taxon>
        <taxon>Pseudomonas</taxon>
    </lineage>
</organism>
<evidence type="ECO:0000313" key="2">
    <source>
        <dbReference type="Proteomes" id="UP000263595"/>
    </source>
</evidence>
<evidence type="ECO:0000313" key="1">
    <source>
        <dbReference type="EMBL" id="SYX91854.1"/>
    </source>
</evidence>
<keyword evidence="2" id="KW-1185">Reference proteome</keyword>
<reference evidence="2" key="1">
    <citation type="submission" date="2018-08" db="EMBL/GenBank/DDBJ databases">
        <authorList>
            <person name="Blom J."/>
        </authorList>
    </citation>
    <scope>NUCLEOTIDE SEQUENCE [LARGE SCALE GENOMIC DNA]</scope>
    <source>
        <strain evidence="2">CCOS 865</strain>
    </source>
</reference>
<dbReference type="EMBL" id="UNOZ01000030">
    <property type="protein sequence ID" value="SYX91854.1"/>
    <property type="molecule type" value="Genomic_DNA"/>
</dbReference>
<gene>
    <name evidence="1" type="ORF">CCOS865_04134</name>
</gene>
<proteinExistence type="predicted"/>
<dbReference type="AlphaFoldDB" id="A0A383RYY5"/>
<accession>A0A383RYY5</accession>
<dbReference type="Proteomes" id="UP000263595">
    <property type="component" value="Unassembled WGS sequence"/>
</dbReference>
<name>A0A383RYY5_9PSED</name>
<protein>
    <submittedName>
        <fullName evidence="1">Uncharacterized protein</fullName>
    </submittedName>
</protein>
<sequence>MNDCHQLATDPATLIRRINEYTPDDVTVQACCADKVFTPHSYENLTFLELCPDDFRSKALLNLGDNVW</sequence>